<accession>A0A3S1CTU4</accession>
<dbReference type="InterPro" id="IPR009056">
    <property type="entry name" value="Cyt_c-like_dom"/>
</dbReference>
<comment type="caution">
    <text evidence="4">The sequence shown here is derived from an EMBL/GenBank/DDBJ whole genome shotgun (WGS) entry which is preliminary data.</text>
</comment>
<gene>
    <name evidence="4" type="ORF">ECE50_028680</name>
</gene>
<dbReference type="Gene3D" id="1.10.760.10">
    <property type="entry name" value="Cytochrome c-like domain"/>
    <property type="match status" value="2"/>
</dbReference>
<evidence type="ECO:0000256" key="1">
    <source>
        <dbReference type="ARBA" id="ARBA00022617"/>
    </source>
</evidence>
<keyword evidence="1" id="KW-0349">Heme</keyword>
<keyword evidence="2" id="KW-0479">Metal-binding</keyword>
<organism evidence="4 5">
    <name type="scientific">Chitinophaga solisilvae</name>
    <dbReference type="NCBI Taxonomy" id="1233460"/>
    <lineage>
        <taxon>Bacteria</taxon>
        <taxon>Pseudomonadati</taxon>
        <taxon>Bacteroidota</taxon>
        <taxon>Chitinophagia</taxon>
        <taxon>Chitinophagales</taxon>
        <taxon>Chitinophagaceae</taxon>
        <taxon>Chitinophaga</taxon>
    </lineage>
</organism>
<evidence type="ECO:0000313" key="5">
    <source>
        <dbReference type="Proteomes" id="UP000281028"/>
    </source>
</evidence>
<proteinExistence type="predicted"/>
<dbReference type="PANTHER" id="PTHR35008:SF9">
    <property type="entry name" value="CYTOCHROME C DOMAIN-CONTAINING PROTEIN"/>
    <property type="match status" value="1"/>
</dbReference>
<dbReference type="Pfam" id="PF21342">
    <property type="entry name" value="SoxA-TsdA_cyt-c"/>
    <property type="match status" value="1"/>
</dbReference>
<name>A0A3S1CTU4_9BACT</name>
<evidence type="ECO:0000313" key="4">
    <source>
        <dbReference type="EMBL" id="NSL90833.1"/>
    </source>
</evidence>
<dbReference type="EMBL" id="RIAR02000001">
    <property type="protein sequence ID" value="NSL90833.1"/>
    <property type="molecule type" value="Genomic_DNA"/>
</dbReference>
<dbReference type="GO" id="GO:0046872">
    <property type="term" value="F:metal ion binding"/>
    <property type="evidence" value="ECO:0007669"/>
    <property type="project" value="UniProtKB-KW"/>
</dbReference>
<evidence type="ECO:0000256" key="2">
    <source>
        <dbReference type="ARBA" id="ARBA00022723"/>
    </source>
</evidence>
<dbReference type="Proteomes" id="UP000281028">
    <property type="component" value="Unassembled WGS sequence"/>
</dbReference>
<dbReference type="GO" id="GO:0009055">
    <property type="term" value="F:electron transfer activity"/>
    <property type="evidence" value="ECO:0007669"/>
    <property type="project" value="InterPro"/>
</dbReference>
<keyword evidence="5" id="KW-1185">Reference proteome</keyword>
<dbReference type="PANTHER" id="PTHR35008">
    <property type="entry name" value="BLL4482 PROTEIN-RELATED"/>
    <property type="match status" value="1"/>
</dbReference>
<evidence type="ECO:0000256" key="3">
    <source>
        <dbReference type="ARBA" id="ARBA00023004"/>
    </source>
</evidence>
<sequence>MRIDWFPLCLFTVVAIVIARECICSYEEKERDNKAFAAYLATQHGDSVWTGRRPQQIPYFTDTGALVQYGYELIANTAAYLGPEGSIAKLSNGMNCQNCHLQGGVVPFGNNFGKVFATYPQYRARNNGIQDIPQRITDCFERSLNGHAPDTGSREMKAITAYIRWLGDGVPKGMKPPGTSIMKLPYLHRSADVRQGERIYREQCSSCHGKDGEGVESKVVKGYSYPPLWGEHSYNDGAGLYRLSNFAGFVYNNMPYGTDYHRPKLSVEESWDVAAFVNSRPRPHFNQQHDWQLVAGKPVDYPFKPYADTFTEYQHKFGPFQPIKEEQRKQLVTR</sequence>
<reference evidence="4" key="1">
    <citation type="submission" date="2020-05" db="EMBL/GenBank/DDBJ databases">
        <title>Chitinophaga laudate sp. nov., isolated from a tropical peat swamp.</title>
        <authorList>
            <person name="Goh C.B.S."/>
            <person name="Lee M.S."/>
            <person name="Parimannan S."/>
            <person name="Pasbakhsh P."/>
            <person name="Yule C.M."/>
            <person name="Rajandas H."/>
            <person name="Loke S."/>
            <person name="Croft L."/>
            <person name="Tan J.B.L."/>
        </authorList>
    </citation>
    <scope>NUCLEOTIDE SEQUENCE</scope>
    <source>
        <strain evidence="4">Mgbs1</strain>
    </source>
</reference>
<dbReference type="GO" id="GO:0020037">
    <property type="term" value="F:heme binding"/>
    <property type="evidence" value="ECO:0007669"/>
    <property type="project" value="InterPro"/>
</dbReference>
<dbReference type="PROSITE" id="PS51007">
    <property type="entry name" value="CYTC"/>
    <property type="match status" value="1"/>
</dbReference>
<dbReference type="Pfam" id="PF13442">
    <property type="entry name" value="Cytochrome_CBB3"/>
    <property type="match status" value="1"/>
</dbReference>
<dbReference type="OrthoDB" id="9779283at2"/>
<dbReference type="AlphaFoldDB" id="A0A3S1CTU4"/>
<dbReference type="SUPFAM" id="SSF46626">
    <property type="entry name" value="Cytochrome c"/>
    <property type="match status" value="2"/>
</dbReference>
<dbReference type="InterPro" id="IPR051459">
    <property type="entry name" value="Cytochrome_c-type_DH"/>
</dbReference>
<keyword evidence="3" id="KW-0408">Iron</keyword>
<dbReference type="InterPro" id="IPR036909">
    <property type="entry name" value="Cyt_c-like_dom_sf"/>
</dbReference>
<protein>
    <submittedName>
        <fullName evidence="4">C-type cytochrome</fullName>
    </submittedName>
</protein>